<dbReference type="SMART" id="SM00530">
    <property type="entry name" value="HTH_XRE"/>
    <property type="match status" value="1"/>
</dbReference>
<dbReference type="PROSITE" id="PS50943">
    <property type="entry name" value="HTH_CROC1"/>
    <property type="match status" value="1"/>
</dbReference>
<name>A0ABW8SMR0_9CLOT</name>
<dbReference type="InterPro" id="IPR010982">
    <property type="entry name" value="Lambda_DNA-bd_dom_sf"/>
</dbReference>
<protein>
    <submittedName>
        <fullName evidence="2">Helix-turn-helix domain-containing protein</fullName>
    </submittedName>
</protein>
<feature type="domain" description="HTH cro/C1-type" evidence="1">
    <location>
        <begin position="24"/>
        <end position="78"/>
    </location>
</feature>
<dbReference type="EMBL" id="JBJHZX010000029">
    <property type="protein sequence ID" value="MFL0197359.1"/>
    <property type="molecule type" value="Genomic_DNA"/>
</dbReference>
<dbReference type="Pfam" id="PF01381">
    <property type="entry name" value="HTH_3"/>
    <property type="match status" value="1"/>
</dbReference>
<proteinExistence type="predicted"/>
<dbReference type="CDD" id="cd00093">
    <property type="entry name" value="HTH_XRE"/>
    <property type="match status" value="1"/>
</dbReference>
<dbReference type="SUPFAM" id="SSF47413">
    <property type="entry name" value="lambda repressor-like DNA-binding domains"/>
    <property type="match status" value="1"/>
</dbReference>
<accession>A0ABW8SMR0</accession>
<dbReference type="InterPro" id="IPR001387">
    <property type="entry name" value="Cro/C1-type_HTH"/>
</dbReference>
<evidence type="ECO:0000259" key="1">
    <source>
        <dbReference type="PROSITE" id="PS50943"/>
    </source>
</evidence>
<evidence type="ECO:0000313" key="2">
    <source>
        <dbReference type="EMBL" id="MFL0197359.1"/>
    </source>
</evidence>
<reference evidence="2 3" key="1">
    <citation type="submission" date="2024-11" db="EMBL/GenBank/DDBJ databases">
        <authorList>
            <person name="Heng Y.C."/>
            <person name="Lim A.C.H."/>
            <person name="Lee J.K.Y."/>
            <person name="Kittelmann S."/>
        </authorList>
    </citation>
    <scope>NUCLEOTIDE SEQUENCE [LARGE SCALE GENOMIC DNA]</scope>
    <source>
        <strain evidence="2 3">WILCCON 0269</strain>
    </source>
</reference>
<gene>
    <name evidence="2" type="ORF">ACJDU8_17590</name>
</gene>
<organism evidence="2 3">
    <name type="scientific">Candidatus Clostridium eludens</name>
    <dbReference type="NCBI Taxonomy" id="3381663"/>
    <lineage>
        <taxon>Bacteria</taxon>
        <taxon>Bacillati</taxon>
        <taxon>Bacillota</taxon>
        <taxon>Clostridia</taxon>
        <taxon>Eubacteriales</taxon>
        <taxon>Clostridiaceae</taxon>
        <taxon>Clostridium</taxon>
    </lineage>
</organism>
<comment type="caution">
    <text evidence="2">The sequence shown here is derived from an EMBL/GenBank/DDBJ whole genome shotgun (WGS) entry which is preliminary data.</text>
</comment>
<evidence type="ECO:0000313" key="3">
    <source>
        <dbReference type="Proteomes" id="UP001623660"/>
    </source>
</evidence>
<keyword evidence="3" id="KW-1185">Reference proteome</keyword>
<dbReference type="RefSeq" id="WP_406793464.1">
    <property type="nucleotide sequence ID" value="NZ_JBJHZX010000029.1"/>
</dbReference>
<sequence>MKFYEGKTLEKIGYDFYCDIAINIVNKRKELELTQEELAKKATIKLSRLSKIENVQYRIRLGEIECLAKVLDVTVNNLINSKIDSQAGDCLYLVYMENDENFKLYVKASNKRMAFLKLERTLNDKGLTWFSAPRTRVFVELVGVPVVKQELEDKLSRFKEDQEIEK</sequence>
<dbReference type="Proteomes" id="UP001623660">
    <property type="component" value="Unassembled WGS sequence"/>
</dbReference>
<dbReference type="Gene3D" id="1.10.260.40">
    <property type="entry name" value="lambda repressor-like DNA-binding domains"/>
    <property type="match status" value="1"/>
</dbReference>